<evidence type="ECO:0000313" key="3">
    <source>
        <dbReference type="Proteomes" id="UP000078486"/>
    </source>
</evidence>
<dbReference type="InterPro" id="IPR003812">
    <property type="entry name" value="Fido"/>
</dbReference>
<dbReference type="EMBL" id="LRRQ01000075">
    <property type="protein sequence ID" value="OAM90091.1"/>
    <property type="molecule type" value="Genomic_DNA"/>
</dbReference>
<dbReference type="RefSeq" id="WP_068770121.1">
    <property type="nucleotide sequence ID" value="NZ_CP109796.1"/>
</dbReference>
<dbReference type="PANTHER" id="PTHR39426:SF1">
    <property type="entry name" value="HOMOLOGY TO DEATH-ON-CURING PROTEIN OF PHAGE P1"/>
    <property type="match status" value="1"/>
</dbReference>
<dbReference type="PIRSF" id="PIRSF018297">
    <property type="entry name" value="Doc"/>
    <property type="match status" value="1"/>
</dbReference>
<protein>
    <recommendedName>
        <fullName evidence="1">Fido domain-containing protein</fullName>
    </recommendedName>
</protein>
<feature type="domain" description="Fido" evidence="1">
    <location>
        <begin position="7"/>
        <end position="131"/>
    </location>
</feature>
<organism evidence="2 3">
    <name type="scientific">Termitidicoccus mucosus</name>
    <dbReference type="NCBI Taxonomy" id="1184151"/>
    <lineage>
        <taxon>Bacteria</taxon>
        <taxon>Pseudomonadati</taxon>
        <taxon>Verrucomicrobiota</taxon>
        <taxon>Opitutia</taxon>
        <taxon>Opitutales</taxon>
        <taxon>Opitutaceae</taxon>
        <taxon>Termitidicoccus</taxon>
    </lineage>
</organism>
<dbReference type="Gene3D" id="1.20.120.1870">
    <property type="entry name" value="Fic/DOC protein, Fido domain"/>
    <property type="match status" value="1"/>
</dbReference>
<proteinExistence type="predicted"/>
<dbReference type="PANTHER" id="PTHR39426">
    <property type="entry name" value="HOMOLOGY TO DEATH-ON-CURING PROTEIN OF PHAGE P1"/>
    <property type="match status" value="1"/>
</dbReference>
<sequence>MDGLLYLTVENILAIHEAALEEHGGADGLLALELLESAVEMPKSSFDGEDLYPDILDKAAAYLFFIAGNHAFRDGNKRTGLAAALTFLELNGREIALPRDAWPEIEALVLGIAGGTLDRPQATEQFKVILA</sequence>
<dbReference type="GO" id="GO:0016301">
    <property type="term" value="F:kinase activity"/>
    <property type="evidence" value="ECO:0007669"/>
    <property type="project" value="InterPro"/>
</dbReference>
<evidence type="ECO:0000259" key="1">
    <source>
        <dbReference type="PROSITE" id="PS51459"/>
    </source>
</evidence>
<dbReference type="AlphaFoldDB" id="A0A178IK73"/>
<dbReference type="Proteomes" id="UP000078486">
    <property type="component" value="Unassembled WGS sequence"/>
</dbReference>
<dbReference type="OrthoDB" id="9802752at2"/>
<dbReference type="InterPro" id="IPR036597">
    <property type="entry name" value="Fido-like_dom_sf"/>
</dbReference>
<dbReference type="Pfam" id="PF02661">
    <property type="entry name" value="Fic"/>
    <property type="match status" value="1"/>
</dbReference>
<name>A0A178IK73_9BACT</name>
<comment type="caution">
    <text evidence="2">The sequence shown here is derived from an EMBL/GenBank/DDBJ whole genome shotgun (WGS) entry which is preliminary data.</text>
</comment>
<gene>
    <name evidence="2" type="ORF">AW736_09940</name>
</gene>
<reference evidence="2 3" key="1">
    <citation type="submission" date="2016-01" db="EMBL/GenBank/DDBJ databases">
        <title>High potential of lignocellulose degradation of a new Verrucomicrobia species.</title>
        <authorList>
            <person name="Wang Y."/>
            <person name="Shi Y."/>
            <person name="Qiu Z."/>
            <person name="Liu S."/>
            <person name="Yang H."/>
        </authorList>
    </citation>
    <scope>NUCLEOTIDE SEQUENCE [LARGE SCALE GENOMIC DNA]</scope>
    <source>
        <strain evidence="2 3">TSB47</strain>
    </source>
</reference>
<dbReference type="PROSITE" id="PS51459">
    <property type="entry name" value="FIDO"/>
    <property type="match status" value="1"/>
</dbReference>
<dbReference type="SUPFAM" id="SSF140931">
    <property type="entry name" value="Fic-like"/>
    <property type="match status" value="1"/>
</dbReference>
<dbReference type="InterPro" id="IPR053737">
    <property type="entry name" value="Type_II_TA_Toxin"/>
</dbReference>
<dbReference type="InterPro" id="IPR006440">
    <property type="entry name" value="Doc"/>
</dbReference>
<accession>A0A178IK73</accession>
<evidence type="ECO:0000313" key="2">
    <source>
        <dbReference type="EMBL" id="OAM90091.1"/>
    </source>
</evidence>
<dbReference type="STRING" id="1184151.AW736_09940"/>
<keyword evidence="3" id="KW-1185">Reference proteome</keyword>
<dbReference type="NCBIfam" id="TIGR01550">
    <property type="entry name" value="DOC_P1"/>
    <property type="match status" value="1"/>
</dbReference>